<dbReference type="CDD" id="cd00037">
    <property type="entry name" value="CLECT"/>
    <property type="match status" value="1"/>
</dbReference>
<feature type="domain" description="C-type lectin" evidence="4">
    <location>
        <begin position="191"/>
        <end position="247"/>
    </location>
</feature>
<evidence type="ECO:0000313" key="6">
    <source>
        <dbReference type="Proteomes" id="UP001283361"/>
    </source>
</evidence>
<feature type="region of interest" description="Disordered" evidence="2">
    <location>
        <begin position="533"/>
        <end position="569"/>
    </location>
</feature>
<keyword evidence="1" id="KW-1015">Disulfide bond</keyword>
<reference evidence="5" key="1">
    <citation type="journal article" date="2023" name="G3 (Bethesda)">
        <title>A reference genome for the long-term kleptoplast-retaining sea slug Elysia crispata morphotype clarki.</title>
        <authorList>
            <person name="Eastman K.E."/>
            <person name="Pendleton A.L."/>
            <person name="Shaikh M.A."/>
            <person name="Suttiyut T."/>
            <person name="Ogas R."/>
            <person name="Tomko P."/>
            <person name="Gavelis G."/>
            <person name="Widhalm J.R."/>
            <person name="Wisecaver J.H."/>
        </authorList>
    </citation>
    <scope>NUCLEOTIDE SEQUENCE</scope>
    <source>
        <strain evidence="5">ECLA1</strain>
    </source>
</reference>
<dbReference type="PROSITE" id="PS50041">
    <property type="entry name" value="C_TYPE_LECTIN_2"/>
    <property type="match status" value="2"/>
</dbReference>
<evidence type="ECO:0000256" key="3">
    <source>
        <dbReference type="SAM" id="Phobius"/>
    </source>
</evidence>
<dbReference type="Proteomes" id="UP001283361">
    <property type="component" value="Unassembled WGS sequence"/>
</dbReference>
<dbReference type="PROSITE" id="PS00615">
    <property type="entry name" value="C_TYPE_LECTIN_1"/>
    <property type="match status" value="1"/>
</dbReference>
<evidence type="ECO:0000313" key="5">
    <source>
        <dbReference type="EMBL" id="KAK3794858.1"/>
    </source>
</evidence>
<dbReference type="SMART" id="SM00034">
    <property type="entry name" value="CLECT"/>
    <property type="match status" value="1"/>
</dbReference>
<feature type="compositionally biased region" description="Polar residues" evidence="2">
    <location>
        <begin position="549"/>
        <end position="558"/>
    </location>
</feature>
<evidence type="ECO:0000259" key="4">
    <source>
        <dbReference type="PROSITE" id="PS50041"/>
    </source>
</evidence>
<evidence type="ECO:0000256" key="2">
    <source>
        <dbReference type="SAM" id="MobiDB-lite"/>
    </source>
</evidence>
<keyword evidence="3" id="KW-1133">Transmembrane helix</keyword>
<feature type="transmembrane region" description="Helical" evidence="3">
    <location>
        <begin position="458"/>
        <end position="481"/>
    </location>
</feature>
<proteinExistence type="predicted"/>
<name>A0AAE1AVR9_9GAST</name>
<feature type="compositionally biased region" description="Basic and acidic residues" evidence="2">
    <location>
        <begin position="559"/>
        <end position="569"/>
    </location>
</feature>
<sequence length="632" mass="69334">MAERPEDVTFGHTRADVNPGAFADNIQLDTFTPPGATGGGDNVNLFTGEAETPFIDPPEDVWEAQNATPPWAASSVPSGVSQEDLADAQHTKTLVDRWQGERGKVQQNLEFASSTKDDLWLRWGKQWLLLTYKNEPGVFLAPSTIKRYRVDVAKALGVYNSTNLSPQDDAVLEKTDQQVGEAVSAIETAPLEDLGQTPGTFVWSSGYPVLFAPWASGQPAKQTCVYMDIQGNFNSASCSQQRPFVCRSDDEPPQGRPNPPGGYCKDLRILGILSNYTESGSLCYYFVTHMLSHSDASYVCRVQGGNLASIHDLSQRSTGLASKAWIGMRKSPHGSYYWLDDSPVDFINWAPGYPKNKDPDDVCVFMATDGTWYNDFCSSRLPFLCAVSKVFPTQTLSLPAPEMTQESHNTCARDTDKNNQPLQTTRTLNTYTTSIFAAHVTLAPLETDPSSLTAGDKAAIGLGVIVVVLIAILAAFAFVRYRSSSGSFFRRSFLRRELSRAKNFENSLYEETRKDTLTSRERVETLTVETLSLDRPGSWPENRGGPVSINLNSQSGQEQSKRPGVELGHGELENHMDSPTGGLWMAPKGQEDKFLANGTHGTRDAIVIKNETAATLVNNIPDQMTSIVESQA</sequence>
<dbReference type="Gene3D" id="3.10.100.10">
    <property type="entry name" value="Mannose-Binding Protein A, subunit A"/>
    <property type="match status" value="2"/>
</dbReference>
<dbReference type="PANTHER" id="PTHR22803">
    <property type="entry name" value="MANNOSE, PHOSPHOLIPASE, LECTIN RECEPTOR RELATED"/>
    <property type="match status" value="1"/>
</dbReference>
<feature type="region of interest" description="Disordered" evidence="2">
    <location>
        <begin position="402"/>
        <end position="421"/>
    </location>
</feature>
<gene>
    <name evidence="5" type="ORF">RRG08_001009</name>
</gene>
<keyword evidence="3" id="KW-0472">Membrane</keyword>
<dbReference type="EMBL" id="JAWDGP010001087">
    <property type="protein sequence ID" value="KAK3794858.1"/>
    <property type="molecule type" value="Genomic_DNA"/>
</dbReference>
<dbReference type="InterPro" id="IPR016187">
    <property type="entry name" value="CTDL_fold"/>
</dbReference>
<dbReference type="InterPro" id="IPR001304">
    <property type="entry name" value="C-type_lectin-like"/>
</dbReference>
<dbReference type="InterPro" id="IPR050111">
    <property type="entry name" value="C-type_lectin/snaclec_domain"/>
</dbReference>
<dbReference type="Pfam" id="PF00059">
    <property type="entry name" value="Lectin_C"/>
    <property type="match status" value="1"/>
</dbReference>
<protein>
    <recommendedName>
        <fullName evidence="4">C-type lectin domain-containing protein</fullName>
    </recommendedName>
</protein>
<keyword evidence="6" id="KW-1185">Reference proteome</keyword>
<keyword evidence="3" id="KW-0812">Transmembrane</keyword>
<comment type="caution">
    <text evidence="5">The sequence shown here is derived from an EMBL/GenBank/DDBJ whole genome shotgun (WGS) entry which is preliminary data.</text>
</comment>
<organism evidence="5 6">
    <name type="scientific">Elysia crispata</name>
    <name type="common">lettuce slug</name>
    <dbReference type="NCBI Taxonomy" id="231223"/>
    <lineage>
        <taxon>Eukaryota</taxon>
        <taxon>Metazoa</taxon>
        <taxon>Spiralia</taxon>
        <taxon>Lophotrochozoa</taxon>
        <taxon>Mollusca</taxon>
        <taxon>Gastropoda</taxon>
        <taxon>Heterobranchia</taxon>
        <taxon>Euthyneura</taxon>
        <taxon>Panpulmonata</taxon>
        <taxon>Sacoglossa</taxon>
        <taxon>Placobranchoidea</taxon>
        <taxon>Plakobranchidae</taxon>
        <taxon>Elysia</taxon>
    </lineage>
</organism>
<accession>A0AAE1AVR9</accession>
<dbReference type="InterPro" id="IPR018378">
    <property type="entry name" value="C-type_lectin_CS"/>
</dbReference>
<feature type="domain" description="C-type lectin" evidence="4">
    <location>
        <begin position="279"/>
        <end position="386"/>
    </location>
</feature>
<dbReference type="AlphaFoldDB" id="A0AAE1AVR9"/>
<dbReference type="SUPFAM" id="SSF56436">
    <property type="entry name" value="C-type lectin-like"/>
    <property type="match status" value="2"/>
</dbReference>
<dbReference type="InterPro" id="IPR016186">
    <property type="entry name" value="C-type_lectin-like/link_sf"/>
</dbReference>
<evidence type="ECO:0000256" key="1">
    <source>
        <dbReference type="ARBA" id="ARBA00023157"/>
    </source>
</evidence>